<dbReference type="Proteomes" id="UP001295684">
    <property type="component" value="Unassembled WGS sequence"/>
</dbReference>
<comment type="caution">
    <text evidence="1">The sequence shown here is derived from an EMBL/GenBank/DDBJ whole genome shotgun (WGS) entry which is preliminary data.</text>
</comment>
<gene>
    <name evidence="1" type="ORF">ECRASSUSDP1_LOCUS31</name>
</gene>
<sequence length="266" mass="31048">MQNSDYSDQEDFCNLDKRYFMGIYPANQLSESLFGAVDFLDPSKNLEYSGLEEADQPEEVLNFCKNPGSIIEEENKEIFGIQSCESLPLNQFDSFLQSNMDPVESIDKKPSPSTEELPKNLEKFEVPACRNWIRWGKNEDKLLFHKIHELEKQGVLSLDEIINLPSREIKNDPSVRHLCSVFHWLALPRDLVKRIKKRVSDYFSHREIKLMKRIIKNQYKYQNLDYEKILYEFPGKTLARVTEFADLVVTSKQGMKLDLINSNNQA</sequence>
<name>A0AAD1U3S4_EUPCR</name>
<reference evidence="1" key="1">
    <citation type="submission" date="2023-07" db="EMBL/GenBank/DDBJ databases">
        <authorList>
            <consortium name="AG Swart"/>
            <person name="Singh M."/>
            <person name="Singh A."/>
            <person name="Seah K."/>
            <person name="Emmerich C."/>
        </authorList>
    </citation>
    <scope>NUCLEOTIDE SEQUENCE</scope>
    <source>
        <strain evidence="1">DP1</strain>
    </source>
</reference>
<dbReference type="AlphaFoldDB" id="A0AAD1U3S4"/>
<keyword evidence="2" id="KW-1185">Reference proteome</keyword>
<protein>
    <submittedName>
        <fullName evidence="1">Uncharacterized protein</fullName>
    </submittedName>
</protein>
<dbReference type="EMBL" id="CAMPGE010000032">
    <property type="protein sequence ID" value="CAI2358748.1"/>
    <property type="molecule type" value="Genomic_DNA"/>
</dbReference>
<organism evidence="1 2">
    <name type="scientific">Euplotes crassus</name>
    <dbReference type="NCBI Taxonomy" id="5936"/>
    <lineage>
        <taxon>Eukaryota</taxon>
        <taxon>Sar</taxon>
        <taxon>Alveolata</taxon>
        <taxon>Ciliophora</taxon>
        <taxon>Intramacronucleata</taxon>
        <taxon>Spirotrichea</taxon>
        <taxon>Hypotrichia</taxon>
        <taxon>Euplotida</taxon>
        <taxon>Euplotidae</taxon>
        <taxon>Moneuplotes</taxon>
    </lineage>
</organism>
<accession>A0AAD1U3S4</accession>
<evidence type="ECO:0000313" key="1">
    <source>
        <dbReference type="EMBL" id="CAI2358748.1"/>
    </source>
</evidence>
<proteinExistence type="predicted"/>
<evidence type="ECO:0000313" key="2">
    <source>
        <dbReference type="Proteomes" id="UP001295684"/>
    </source>
</evidence>